<name>A0AAN9QX85_PHACN</name>
<keyword evidence="2" id="KW-1133">Transmembrane helix</keyword>
<comment type="caution">
    <text evidence="3">The sequence shown here is derived from an EMBL/GenBank/DDBJ whole genome shotgun (WGS) entry which is preliminary data.</text>
</comment>
<evidence type="ECO:0000256" key="2">
    <source>
        <dbReference type="SAM" id="Phobius"/>
    </source>
</evidence>
<evidence type="ECO:0000313" key="4">
    <source>
        <dbReference type="Proteomes" id="UP001374584"/>
    </source>
</evidence>
<keyword evidence="2" id="KW-0812">Transmembrane</keyword>
<keyword evidence="2" id="KW-0472">Membrane</keyword>
<evidence type="ECO:0000313" key="3">
    <source>
        <dbReference type="EMBL" id="KAK7353885.1"/>
    </source>
</evidence>
<evidence type="ECO:0000256" key="1">
    <source>
        <dbReference type="SAM" id="MobiDB-lite"/>
    </source>
</evidence>
<dbReference type="Proteomes" id="UP001374584">
    <property type="component" value="Unassembled WGS sequence"/>
</dbReference>
<gene>
    <name evidence="3" type="ORF">VNO80_19338</name>
</gene>
<proteinExistence type="predicted"/>
<organism evidence="3 4">
    <name type="scientific">Phaseolus coccineus</name>
    <name type="common">Scarlet runner bean</name>
    <name type="synonym">Phaseolus multiflorus</name>
    <dbReference type="NCBI Taxonomy" id="3886"/>
    <lineage>
        <taxon>Eukaryota</taxon>
        <taxon>Viridiplantae</taxon>
        <taxon>Streptophyta</taxon>
        <taxon>Embryophyta</taxon>
        <taxon>Tracheophyta</taxon>
        <taxon>Spermatophyta</taxon>
        <taxon>Magnoliopsida</taxon>
        <taxon>eudicotyledons</taxon>
        <taxon>Gunneridae</taxon>
        <taxon>Pentapetalae</taxon>
        <taxon>rosids</taxon>
        <taxon>fabids</taxon>
        <taxon>Fabales</taxon>
        <taxon>Fabaceae</taxon>
        <taxon>Papilionoideae</taxon>
        <taxon>50 kb inversion clade</taxon>
        <taxon>NPAAA clade</taxon>
        <taxon>indigoferoid/millettioid clade</taxon>
        <taxon>Phaseoleae</taxon>
        <taxon>Phaseolus</taxon>
    </lineage>
</organism>
<protein>
    <submittedName>
        <fullName evidence="3">Uncharacterized protein</fullName>
    </submittedName>
</protein>
<feature type="region of interest" description="Disordered" evidence="1">
    <location>
        <begin position="150"/>
        <end position="172"/>
    </location>
</feature>
<accession>A0AAN9QX85</accession>
<dbReference type="EMBL" id="JAYMYR010000007">
    <property type="protein sequence ID" value="KAK7353885.1"/>
    <property type="molecule type" value="Genomic_DNA"/>
</dbReference>
<feature type="transmembrane region" description="Helical" evidence="2">
    <location>
        <begin position="16"/>
        <end position="34"/>
    </location>
</feature>
<reference evidence="3 4" key="1">
    <citation type="submission" date="2024-01" db="EMBL/GenBank/DDBJ databases">
        <title>The genomes of 5 underutilized Papilionoideae crops provide insights into root nodulation and disease resistanc.</title>
        <authorList>
            <person name="Jiang F."/>
        </authorList>
    </citation>
    <scope>NUCLEOTIDE SEQUENCE [LARGE SCALE GENOMIC DNA]</scope>
    <source>
        <strain evidence="3">JINMINGXINNONG_FW02</strain>
        <tissue evidence="3">Leaves</tissue>
    </source>
</reference>
<sequence length="183" mass="20889">MLILFISSKVSHDTNVLQIILFYTCSIIFSIYMIRKCNYALGAVQGNQQQQQIKQHYVVKWDSCRSNGGKDLQEQPKELKDGRSDTLEATKILIAWKGCRLALHMILLLRKNPKTDLILNKVWSQRAGLIWHKRVKKLLLEAKKCEEESVQTSRKLGRPPKNPAKTAKNTSKAGKSLNIVTVM</sequence>
<keyword evidence="4" id="KW-1185">Reference proteome</keyword>
<dbReference type="AlphaFoldDB" id="A0AAN9QX85"/>